<keyword evidence="3" id="KW-0539">Nucleus</keyword>
<dbReference type="Pfam" id="PF08424">
    <property type="entry name" value="NRDE-2"/>
    <property type="match status" value="1"/>
</dbReference>
<dbReference type="GeneID" id="36394580"/>
<dbReference type="KEGG" id="bfu:BCIN_10g03940"/>
<feature type="compositionally biased region" description="Basic and acidic residues" evidence="4">
    <location>
        <begin position="260"/>
        <end position="277"/>
    </location>
</feature>
<comment type="similarity">
    <text evidence="2">Belongs to the NRDE2 family.</text>
</comment>
<sequence>MTEANPPVPKFASFRSKPSSTVAAIDPEKEDKPKLATRSQQYAQKEERPRNHRRHHRSRSREHHRSRSKEKSHARDSSHRSHSREKHRTREKESDEGYSSRRRSRSRDDRRSNSRRPLNEEQIQRSSDEVPIKHQSDVLGSETASDIYVVDRKGDVKNLLYGSNHRYSVPPFHRIGAGRVLGAPQDTKIDREHSDDKGIVLANLRDFRYNNREKYIFSKVERDRPRLLKIRSEVLAEKAFLHDEDFVPLQTSRGKKRKRVDRELGSNSESDHDDTHYRSIQGKAKTSNQPQDDAFQYASDSDSSGSDAGRTMRLESSIKQKNIELSRRIEGAPNDVDAWLALIEHQDTLLKAGDERRRITNAEIRSTADIKIHMYEKALDKIHDLQDREKLLLGLMAEGAKIWEIKVQAERWAQIAKDNINSLVLWKKYLDFRQSNFLTFRYEDVREVFLSRIRSLKDKISAAPEWGSVKLLYEQLLYVVLRATIFIRESGFTELAVAIWQGVLEINFEGQISVHTEHEASGPVENRTVELFGEFWEAEVPRVGEPGSLGWKVFAATGDDSKVPTAQTDEPEMSLNGQDLFQSWVIAESSRSKASRVPARTMDDTVEDDPYRVILFTDIDNFLVRLPRSAEYLRRSLLNALLIFCHLPSMPTQDHESSVDWGHDSCLYNEMLDYDSGWVKEKYLKKKSTEESIEGEETKVSSVFETPTANLAIAPESMFSNGWFSSFKPWREVYGNEDNGPISYSWVRNTLKQLTQSYPIEDLAEYYMAFEWINEPVTIKKVAKTIIKQHSSSLKLYNAYAMIEWSKGNQEISNGIYTAALGMNQSMTSAPELNDNKDSVHLWKSLIWANISTGARETALSHLLSIPHGIPKPTTSTETTPTALLKTQQHLSSARDYFLTTQNHTHAVLYTELLALLKYLTTSSTSAPQSPQQGNITSALEILTAFSTQLSSRLTSPQLAYPLSLLHQSTARLLHHHAKSGPYRPQTLHSQLTTSLRLFPNNTIFFSLLTSPTIGITKLVSPVTLSTLFSDLLHGSNSSTHNILPLYLNIIHHYLQNTQSASPNLNTINSTFVSALNIKGSKSNLDSGLASSSALWRLYLLFCDVYPQFLPSSSSSTSVSSSKALILQSGSSSRENAREEMNCKANGIVELWKQAIARTPWCKGIYMAGFERICEMGDDDGNDGRKDKISKDEEVNKQLKHIWRVMGEKEVRVHVDLEGVWDEEE</sequence>
<dbReference type="InterPro" id="IPR013633">
    <property type="entry name" value="NRDE-2"/>
</dbReference>
<dbReference type="Proteomes" id="UP000001798">
    <property type="component" value="Chromosome 10"/>
</dbReference>
<reference evidence="5 6" key="2">
    <citation type="journal article" date="2012" name="Eukaryot. Cell">
        <title>Genome update of Botrytis cinerea strains B05.10 and T4.</title>
        <authorList>
            <person name="Staats M."/>
            <person name="van Kan J.A."/>
        </authorList>
    </citation>
    <scope>NUCLEOTIDE SEQUENCE [LARGE SCALE GENOMIC DNA]</scope>
    <source>
        <strain evidence="5 6">B05.10</strain>
    </source>
</reference>
<dbReference type="OrthoDB" id="297219at2759"/>
<evidence type="ECO:0000313" key="6">
    <source>
        <dbReference type="Proteomes" id="UP000001798"/>
    </source>
</evidence>
<reference evidence="5 6" key="1">
    <citation type="journal article" date="2011" name="PLoS Genet.">
        <title>Genomic analysis of the necrotrophic fungal pathogens Sclerotinia sclerotiorum and Botrytis cinerea.</title>
        <authorList>
            <person name="Amselem J."/>
            <person name="Cuomo C.A."/>
            <person name="van Kan J.A."/>
            <person name="Viaud M."/>
            <person name="Benito E.P."/>
            <person name="Couloux A."/>
            <person name="Coutinho P.M."/>
            <person name="de Vries R.P."/>
            <person name="Dyer P.S."/>
            <person name="Fillinger S."/>
            <person name="Fournier E."/>
            <person name="Gout L."/>
            <person name="Hahn M."/>
            <person name="Kohn L."/>
            <person name="Lapalu N."/>
            <person name="Plummer K.M."/>
            <person name="Pradier J.M."/>
            <person name="Quevillon E."/>
            <person name="Sharon A."/>
            <person name="Simon A."/>
            <person name="ten Have A."/>
            <person name="Tudzynski B."/>
            <person name="Tudzynski P."/>
            <person name="Wincker P."/>
            <person name="Andrew M."/>
            <person name="Anthouard V."/>
            <person name="Beever R.E."/>
            <person name="Beffa R."/>
            <person name="Benoit I."/>
            <person name="Bouzid O."/>
            <person name="Brault B."/>
            <person name="Chen Z."/>
            <person name="Choquer M."/>
            <person name="Collemare J."/>
            <person name="Cotton P."/>
            <person name="Danchin E.G."/>
            <person name="Da Silva C."/>
            <person name="Gautier A."/>
            <person name="Giraud C."/>
            <person name="Giraud T."/>
            <person name="Gonzalez C."/>
            <person name="Grossetete S."/>
            <person name="Guldener U."/>
            <person name="Henrissat B."/>
            <person name="Howlett B.J."/>
            <person name="Kodira C."/>
            <person name="Kretschmer M."/>
            <person name="Lappartient A."/>
            <person name="Leroch M."/>
            <person name="Levis C."/>
            <person name="Mauceli E."/>
            <person name="Neuveglise C."/>
            <person name="Oeser B."/>
            <person name="Pearson M."/>
            <person name="Poulain J."/>
            <person name="Poussereau N."/>
            <person name="Quesneville H."/>
            <person name="Rascle C."/>
            <person name="Schumacher J."/>
            <person name="Segurens B."/>
            <person name="Sexton A."/>
            <person name="Silva E."/>
            <person name="Sirven C."/>
            <person name="Soanes D.M."/>
            <person name="Talbot N.J."/>
            <person name="Templeton M."/>
            <person name="Yandava C."/>
            <person name="Yarden O."/>
            <person name="Zeng Q."/>
            <person name="Rollins J.A."/>
            <person name="Lebrun M.H."/>
            <person name="Dickman M."/>
        </authorList>
    </citation>
    <scope>NUCLEOTIDE SEQUENCE [LARGE SCALE GENOMIC DNA]</scope>
    <source>
        <strain evidence="5 6">B05.10</strain>
    </source>
</reference>
<name>A0A384JV13_BOTFB</name>
<evidence type="ECO:0000313" key="5">
    <source>
        <dbReference type="EMBL" id="ATZ54388.1"/>
    </source>
</evidence>
<dbReference type="VEuPathDB" id="FungiDB:Bcin10g03940"/>
<protein>
    <recommendedName>
        <fullName evidence="7">DUF1740-domain-containing protein</fullName>
    </recommendedName>
</protein>
<dbReference type="RefSeq" id="XP_024551388.1">
    <property type="nucleotide sequence ID" value="XM_024695594.1"/>
</dbReference>
<comment type="subcellular location">
    <subcellularLocation>
        <location evidence="1">Nucleus</location>
    </subcellularLocation>
</comment>
<feature type="region of interest" description="Disordered" evidence="4">
    <location>
        <begin position="251"/>
        <end position="310"/>
    </location>
</feature>
<dbReference type="AlphaFoldDB" id="A0A384JV13"/>
<dbReference type="GO" id="GO:0071013">
    <property type="term" value="C:catalytic step 2 spliceosome"/>
    <property type="evidence" value="ECO:0007669"/>
    <property type="project" value="TreeGrafter"/>
</dbReference>
<gene>
    <name evidence="5" type="ORF">BCIN_10g03940</name>
</gene>
<dbReference type="PANTHER" id="PTHR13471:SF0">
    <property type="entry name" value="NUCLEAR EXOSOME REGULATOR NRDE2"/>
    <property type="match status" value="1"/>
</dbReference>
<dbReference type="GO" id="GO:1902369">
    <property type="term" value="P:negative regulation of RNA catabolic process"/>
    <property type="evidence" value="ECO:0007669"/>
    <property type="project" value="TreeGrafter"/>
</dbReference>
<organism evidence="5 6">
    <name type="scientific">Botryotinia fuckeliana (strain B05.10)</name>
    <name type="common">Noble rot fungus</name>
    <name type="synonym">Botrytis cinerea</name>
    <dbReference type="NCBI Taxonomy" id="332648"/>
    <lineage>
        <taxon>Eukaryota</taxon>
        <taxon>Fungi</taxon>
        <taxon>Dikarya</taxon>
        <taxon>Ascomycota</taxon>
        <taxon>Pezizomycotina</taxon>
        <taxon>Leotiomycetes</taxon>
        <taxon>Helotiales</taxon>
        <taxon>Sclerotiniaceae</taxon>
        <taxon>Botrytis</taxon>
    </lineage>
</organism>
<reference evidence="5 6" key="3">
    <citation type="journal article" date="2017" name="Mol. Plant Pathol.">
        <title>A gapless genome sequence of the fungus Botrytis cinerea.</title>
        <authorList>
            <person name="Van Kan J.A."/>
            <person name="Stassen J.H."/>
            <person name="Mosbach A."/>
            <person name="Van Der Lee T.A."/>
            <person name="Faino L."/>
            <person name="Farmer A.D."/>
            <person name="Papasotiriou D.G."/>
            <person name="Zhou S."/>
            <person name="Seidl M.F."/>
            <person name="Cottam E."/>
            <person name="Edel D."/>
            <person name="Hahn M."/>
            <person name="Schwartz D.C."/>
            <person name="Dietrich R.A."/>
            <person name="Widdison S."/>
            <person name="Scalliet G."/>
        </authorList>
    </citation>
    <scope>NUCLEOTIDE SEQUENCE [LARGE SCALE GENOMIC DNA]</scope>
    <source>
        <strain evidence="5 6">B05.10</strain>
    </source>
</reference>
<evidence type="ECO:0000256" key="2">
    <source>
        <dbReference type="ARBA" id="ARBA00009265"/>
    </source>
</evidence>
<feature type="compositionally biased region" description="Basic residues" evidence="4">
    <location>
        <begin position="50"/>
        <end position="68"/>
    </location>
</feature>
<dbReference type="EMBL" id="CP009814">
    <property type="protein sequence ID" value="ATZ54388.1"/>
    <property type="molecule type" value="Genomic_DNA"/>
</dbReference>
<keyword evidence="6" id="KW-1185">Reference proteome</keyword>
<accession>A0A384JV13</accession>
<feature type="compositionally biased region" description="Basic and acidic residues" evidence="4">
    <location>
        <begin position="106"/>
        <end position="136"/>
    </location>
</feature>
<evidence type="ECO:0000256" key="4">
    <source>
        <dbReference type="SAM" id="MobiDB-lite"/>
    </source>
</evidence>
<evidence type="ECO:0000256" key="3">
    <source>
        <dbReference type="ARBA" id="ARBA00023242"/>
    </source>
</evidence>
<proteinExistence type="inferred from homology"/>
<feature type="compositionally biased region" description="Low complexity" evidence="4">
    <location>
        <begin position="298"/>
        <end position="309"/>
    </location>
</feature>
<dbReference type="PANTHER" id="PTHR13471">
    <property type="entry name" value="TETRATRICOPEPTIDE-LIKE HELICAL"/>
    <property type="match status" value="1"/>
</dbReference>
<evidence type="ECO:0000256" key="1">
    <source>
        <dbReference type="ARBA" id="ARBA00004123"/>
    </source>
</evidence>
<feature type="compositionally biased region" description="Basic and acidic residues" evidence="4">
    <location>
        <begin position="88"/>
        <end position="99"/>
    </location>
</feature>
<feature type="compositionally biased region" description="Basic and acidic residues" evidence="4">
    <location>
        <begin position="69"/>
        <end position="79"/>
    </location>
</feature>
<dbReference type="GO" id="GO:0031048">
    <property type="term" value="P:regulatory ncRNA-mediated heterochromatin formation"/>
    <property type="evidence" value="ECO:0007669"/>
    <property type="project" value="TreeGrafter"/>
</dbReference>
<evidence type="ECO:0008006" key="7">
    <source>
        <dbReference type="Google" id="ProtNLM"/>
    </source>
</evidence>
<feature type="region of interest" description="Disordered" evidence="4">
    <location>
        <begin position="1"/>
        <end position="139"/>
    </location>
</feature>